<sequence length="60" mass="6810">MGQVIDFWSAEEIRPSVKPEAKCRCTNCGADLWHIRCDGEVCCADCDAVCPYRLQMKNEN</sequence>
<dbReference type="RefSeq" id="WP_076600690.1">
    <property type="nucleotide sequence ID" value="NZ_FTMD01000002.1"/>
</dbReference>
<keyword evidence="2" id="KW-1185">Reference proteome</keyword>
<evidence type="ECO:0000313" key="2">
    <source>
        <dbReference type="Proteomes" id="UP000186819"/>
    </source>
</evidence>
<proteinExistence type="predicted"/>
<name>A0A1N6PRP1_9RHOO</name>
<evidence type="ECO:0000313" key="1">
    <source>
        <dbReference type="EMBL" id="SIQ07038.1"/>
    </source>
</evidence>
<dbReference type="OrthoDB" id="9181449at2"/>
<reference evidence="2" key="1">
    <citation type="submission" date="2017-01" db="EMBL/GenBank/DDBJ databases">
        <authorList>
            <person name="Varghese N."/>
            <person name="Submissions S."/>
        </authorList>
    </citation>
    <scope>NUCLEOTIDE SEQUENCE [LARGE SCALE GENOMIC DNA]</scope>
    <source>
        <strain evidence="2">ATCC 51758</strain>
    </source>
</reference>
<gene>
    <name evidence="1" type="ORF">SAMN05421829_102169</name>
</gene>
<dbReference type="AlphaFoldDB" id="A0A1N6PRP1"/>
<dbReference type="Proteomes" id="UP000186819">
    <property type="component" value="Unassembled WGS sequence"/>
</dbReference>
<protein>
    <submittedName>
        <fullName evidence="1">Uncharacterized protein</fullName>
    </submittedName>
</protein>
<accession>A0A1N6PRP1</accession>
<dbReference type="STRING" id="34027.SAMN05421829_102169"/>
<organism evidence="1 2">
    <name type="scientific">Aromatoleum tolulyticum</name>
    <dbReference type="NCBI Taxonomy" id="34027"/>
    <lineage>
        <taxon>Bacteria</taxon>
        <taxon>Pseudomonadati</taxon>
        <taxon>Pseudomonadota</taxon>
        <taxon>Betaproteobacteria</taxon>
        <taxon>Rhodocyclales</taxon>
        <taxon>Rhodocyclaceae</taxon>
        <taxon>Aromatoleum</taxon>
    </lineage>
</organism>
<dbReference type="EMBL" id="FTMD01000002">
    <property type="protein sequence ID" value="SIQ07038.1"/>
    <property type="molecule type" value="Genomic_DNA"/>
</dbReference>